<accession>A0A067M2G9</accession>
<dbReference type="InParanoid" id="A0A067M2G9"/>
<feature type="transmembrane region" description="Helical" evidence="1">
    <location>
        <begin position="36"/>
        <end position="54"/>
    </location>
</feature>
<evidence type="ECO:0000313" key="3">
    <source>
        <dbReference type="Proteomes" id="UP000027195"/>
    </source>
</evidence>
<dbReference type="AlphaFoldDB" id="A0A067M2G9"/>
<dbReference type="EMBL" id="KL198075">
    <property type="protein sequence ID" value="KDQ09759.1"/>
    <property type="molecule type" value="Genomic_DNA"/>
</dbReference>
<keyword evidence="1" id="KW-0812">Transmembrane</keyword>
<gene>
    <name evidence="2" type="ORF">BOTBODRAFT_521390</name>
</gene>
<evidence type="ECO:0000256" key="1">
    <source>
        <dbReference type="SAM" id="Phobius"/>
    </source>
</evidence>
<protein>
    <submittedName>
        <fullName evidence="2">Uncharacterized protein</fullName>
    </submittedName>
</protein>
<name>A0A067M2G9_BOTB1</name>
<organism evidence="2 3">
    <name type="scientific">Botryobasidium botryosum (strain FD-172 SS1)</name>
    <dbReference type="NCBI Taxonomy" id="930990"/>
    <lineage>
        <taxon>Eukaryota</taxon>
        <taxon>Fungi</taxon>
        <taxon>Dikarya</taxon>
        <taxon>Basidiomycota</taxon>
        <taxon>Agaricomycotina</taxon>
        <taxon>Agaricomycetes</taxon>
        <taxon>Cantharellales</taxon>
        <taxon>Botryobasidiaceae</taxon>
        <taxon>Botryobasidium</taxon>
    </lineage>
</organism>
<sequence length="59" mass="6178">MIGSPDLFFWMPCVLNSGLLLYKSSPGLNPAACESIVFTGCTAAVATGLTIVLARQIFA</sequence>
<evidence type="ECO:0000313" key="2">
    <source>
        <dbReference type="EMBL" id="KDQ09759.1"/>
    </source>
</evidence>
<dbReference type="Proteomes" id="UP000027195">
    <property type="component" value="Unassembled WGS sequence"/>
</dbReference>
<reference evidence="3" key="1">
    <citation type="journal article" date="2014" name="Proc. Natl. Acad. Sci. U.S.A.">
        <title>Extensive sampling of basidiomycete genomes demonstrates inadequacy of the white-rot/brown-rot paradigm for wood decay fungi.</title>
        <authorList>
            <person name="Riley R."/>
            <person name="Salamov A.A."/>
            <person name="Brown D.W."/>
            <person name="Nagy L.G."/>
            <person name="Floudas D."/>
            <person name="Held B.W."/>
            <person name="Levasseur A."/>
            <person name="Lombard V."/>
            <person name="Morin E."/>
            <person name="Otillar R."/>
            <person name="Lindquist E.A."/>
            <person name="Sun H."/>
            <person name="LaButti K.M."/>
            <person name="Schmutz J."/>
            <person name="Jabbour D."/>
            <person name="Luo H."/>
            <person name="Baker S.E."/>
            <person name="Pisabarro A.G."/>
            <person name="Walton J.D."/>
            <person name="Blanchette R.A."/>
            <person name="Henrissat B."/>
            <person name="Martin F."/>
            <person name="Cullen D."/>
            <person name="Hibbett D.S."/>
            <person name="Grigoriev I.V."/>
        </authorList>
    </citation>
    <scope>NUCLEOTIDE SEQUENCE [LARGE SCALE GENOMIC DNA]</scope>
    <source>
        <strain evidence="3">FD-172 SS1</strain>
    </source>
</reference>
<proteinExistence type="predicted"/>
<keyword evidence="1" id="KW-1133">Transmembrane helix</keyword>
<dbReference type="HOGENOM" id="CLU_2960436_0_0_1"/>
<keyword evidence="3" id="KW-1185">Reference proteome</keyword>
<keyword evidence="1" id="KW-0472">Membrane</keyword>